<feature type="region of interest" description="Disordered" evidence="1">
    <location>
        <begin position="1"/>
        <end position="66"/>
    </location>
</feature>
<sequence length="182" mass="19997">QMQGYGQPDMQAQQQLQQQQQQQQQQQMQQQQQPEQQLVAQPSSFEAWQGQQAQQQQPPQPQLALPPAAGGKLVVTGCQNPTVGNIVRGEYAAFSDNHGRTVYRRSEQAPLTRGEGGGRWALCCCCCRSCYSCCSCCSCCCYVVGGGAVEGLLCGCPKKKCCCGCCFLCCRRCSYCCSWCYP</sequence>
<protein>
    <submittedName>
        <fullName evidence="2">Uncharacterized protein</fullName>
    </submittedName>
</protein>
<gene>
    <name evidence="2" type="ORF">PGLA1383_LOCUS5368</name>
</gene>
<organism evidence="2 3">
    <name type="scientific">Polarella glacialis</name>
    <name type="common">Dinoflagellate</name>
    <dbReference type="NCBI Taxonomy" id="89957"/>
    <lineage>
        <taxon>Eukaryota</taxon>
        <taxon>Sar</taxon>
        <taxon>Alveolata</taxon>
        <taxon>Dinophyceae</taxon>
        <taxon>Suessiales</taxon>
        <taxon>Suessiaceae</taxon>
        <taxon>Polarella</taxon>
    </lineage>
</organism>
<keyword evidence="3" id="KW-1185">Reference proteome</keyword>
<evidence type="ECO:0000313" key="2">
    <source>
        <dbReference type="EMBL" id="CAE8586507.1"/>
    </source>
</evidence>
<name>A0A813DFU3_POLGL</name>
<evidence type="ECO:0000256" key="1">
    <source>
        <dbReference type="SAM" id="MobiDB-lite"/>
    </source>
</evidence>
<feature type="compositionally biased region" description="Low complexity" evidence="1">
    <location>
        <begin position="7"/>
        <end position="41"/>
    </location>
</feature>
<evidence type="ECO:0000313" key="3">
    <source>
        <dbReference type="Proteomes" id="UP000654075"/>
    </source>
</evidence>
<feature type="compositionally biased region" description="Low complexity" evidence="1">
    <location>
        <begin position="49"/>
        <end position="66"/>
    </location>
</feature>
<accession>A0A813DFU3</accession>
<proteinExistence type="predicted"/>
<dbReference type="Proteomes" id="UP000654075">
    <property type="component" value="Unassembled WGS sequence"/>
</dbReference>
<feature type="non-terminal residue" evidence="2">
    <location>
        <position position="1"/>
    </location>
</feature>
<dbReference type="EMBL" id="CAJNNV010002106">
    <property type="protein sequence ID" value="CAE8586507.1"/>
    <property type="molecule type" value="Genomic_DNA"/>
</dbReference>
<dbReference type="AlphaFoldDB" id="A0A813DFU3"/>
<reference evidence="2" key="1">
    <citation type="submission" date="2021-02" db="EMBL/GenBank/DDBJ databases">
        <authorList>
            <person name="Dougan E. K."/>
            <person name="Rhodes N."/>
            <person name="Thang M."/>
            <person name="Chan C."/>
        </authorList>
    </citation>
    <scope>NUCLEOTIDE SEQUENCE</scope>
</reference>
<comment type="caution">
    <text evidence="2">The sequence shown here is derived from an EMBL/GenBank/DDBJ whole genome shotgun (WGS) entry which is preliminary data.</text>
</comment>